<comment type="similarity">
    <text evidence="5">Belongs to the NRP synthetase family.</text>
</comment>
<dbReference type="InterPro" id="IPR042099">
    <property type="entry name" value="ANL_N_sf"/>
</dbReference>
<dbReference type="PANTHER" id="PTHR45527:SF16">
    <property type="entry name" value="NONRIBOSOMAL PEPTIDE SYNTHASE ATNA-RELATED"/>
    <property type="match status" value="1"/>
</dbReference>
<evidence type="ECO:0000256" key="6">
    <source>
        <dbReference type="SAM" id="MobiDB-lite"/>
    </source>
</evidence>
<dbReference type="FunFam" id="3.30.300.30:FF:000015">
    <property type="entry name" value="Nonribosomal peptide synthase SidD"/>
    <property type="match status" value="4"/>
</dbReference>
<protein>
    <submittedName>
        <fullName evidence="8">Acetyl-CoA synthetase-like protein</fullName>
    </submittedName>
</protein>
<dbReference type="InterPro" id="IPR010071">
    <property type="entry name" value="AA_adenyl_dom"/>
</dbReference>
<dbReference type="Pfam" id="PF00550">
    <property type="entry name" value="PP-binding"/>
    <property type="match status" value="4"/>
</dbReference>
<dbReference type="Pfam" id="PF00501">
    <property type="entry name" value="AMP-binding"/>
    <property type="match status" value="4"/>
</dbReference>
<dbReference type="FunFam" id="3.40.50.12780:FF:000012">
    <property type="entry name" value="Non-ribosomal peptide synthetase"/>
    <property type="match status" value="1"/>
</dbReference>
<dbReference type="EMBL" id="KZ825468">
    <property type="protein sequence ID" value="PYI35753.1"/>
    <property type="molecule type" value="Genomic_DNA"/>
</dbReference>
<dbReference type="CDD" id="cd19545">
    <property type="entry name" value="FUM14_C_NRPS-like"/>
    <property type="match status" value="2"/>
</dbReference>
<dbReference type="InterPro" id="IPR006162">
    <property type="entry name" value="Ppantetheine_attach_site"/>
</dbReference>
<dbReference type="InterPro" id="IPR020806">
    <property type="entry name" value="PKS_PP-bd"/>
</dbReference>
<dbReference type="InterPro" id="IPR045851">
    <property type="entry name" value="AMP-bd_C_sf"/>
</dbReference>
<name>A0A2V5INV7_9EURO</name>
<organism evidence="8 9">
    <name type="scientific">Aspergillus indologenus CBS 114.80</name>
    <dbReference type="NCBI Taxonomy" id="1450541"/>
    <lineage>
        <taxon>Eukaryota</taxon>
        <taxon>Fungi</taxon>
        <taxon>Dikarya</taxon>
        <taxon>Ascomycota</taxon>
        <taxon>Pezizomycotina</taxon>
        <taxon>Eurotiomycetes</taxon>
        <taxon>Eurotiomycetidae</taxon>
        <taxon>Eurotiales</taxon>
        <taxon>Aspergillaceae</taxon>
        <taxon>Aspergillus</taxon>
        <taxon>Aspergillus subgen. Circumdati</taxon>
    </lineage>
</organism>
<dbReference type="NCBIfam" id="NF003417">
    <property type="entry name" value="PRK04813.1"/>
    <property type="match status" value="5"/>
</dbReference>
<evidence type="ECO:0000256" key="3">
    <source>
        <dbReference type="ARBA" id="ARBA00022598"/>
    </source>
</evidence>
<evidence type="ECO:0000256" key="4">
    <source>
        <dbReference type="ARBA" id="ARBA00023026"/>
    </source>
</evidence>
<evidence type="ECO:0000259" key="7">
    <source>
        <dbReference type="PROSITE" id="PS50075"/>
    </source>
</evidence>
<dbReference type="InterPro" id="IPR020845">
    <property type="entry name" value="AMP-binding_CS"/>
</dbReference>
<dbReference type="SMART" id="SM00823">
    <property type="entry name" value="PKS_PP"/>
    <property type="match status" value="4"/>
</dbReference>
<dbReference type="SUPFAM" id="SSF56801">
    <property type="entry name" value="Acetyl-CoA synthetase-like"/>
    <property type="match status" value="4"/>
</dbReference>
<dbReference type="SUPFAM" id="SSF52777">
    <property type="entry name" value="CoA-dependent acyltransferases"/>
    <property type="match status" value="10"/>
</dbReference>
<dbReference type="GO" id="GO:0044550">
    <property type="term" value="P:secondary metabolite biosynthetic process"/>
    <property type="evidence" value="ECO:0007669"/>
    <property type="project" value="TreeGrafter"/>
</dbReference>
<dbReference type="InterPro" id="IPR023213">
    <property type="entry name" value="CAT-like_dom_sf"/>
</dbReference>
<feature type="region of interest" description="Disordered" evidence="6">
    <location>
        <begin position="2831"/>
        <end position="2893"/>
    </location>
</feature>
<dbReference type="GO" id="GO:1904091">
    <property type="term" value="F:non-ribosomal peptide synthetase activity"/>
    <property type="evidence" value="ECO:0007669"/>
    <property type="project" value="UniProtKB-ARBA"/>
</dbReference>
<keyword evidence="3" id="KW-0436">Ligase</keyword>
<dbReference type="CDD" id="cd19542">
    <property type="entry name" value="CT_NRPS-like"/>
    <property type="match status" value="2"/>
</dbReference>
<dbReference type="PANTHER" id="PTHR45527">
    <property type="entry name" value="NONRIBOSOMAL PEPTIDE SYNTHETASE"/>
    <property type="match status" value="1"/>
</dbReference>
<dbReference type="InterPro" id="IPR000873">
    <property type="entry name" value="AMP-dep_synth/lig_dom"/>
</dbReference>
<dbReference type="Gene3D" id="3.30.559.10">
    <property type="entry name" value="Chloramphenicol acetyltransferase-like domain"/>
    <property type="match status" value="5"/>
</dbReference>
<evidence type="ECO:0000313" key="9">
    <source>
        <dbReference type="Proteomes" id="UP000248817"/>
    </source>
</evidence>
<dbReference type="GO" id="GO:0016874">
    <property type="term" value="F:ligase activity"/>
    <property type="evidence" value="ECO:0007669"/>
    <property type="project" value="UniProtKB-KW"/>
</dbReference>
<evidence type="ECO:0000256" key="1">
    <source>
        <dbReference type="ARBA" id="ARBA00022450"/>
    </source>
</evidence>
<dbReference type="FunFam" id="3.40.50.12780:FF:000014">
    <property type="entry name" value="Nonribosomal peptide synthetase 1"/>
    <property type="match status" value="1"/>
</dbReference>
<dbReference type="InterPro" id="IPR001242">
    <property type="entry name" value="Condensation_dom"/>
</dbReference>
<proteinExistence type="inferred from homology"/>
<dbReference type="GO" id="GO:0043041">
    <property type="term" value="P:amino acid activation for nonribosomal peptide biosynthetic process"/>
    <property type="evidence" value="ECO:0007669"/>
    <property type="project" value="TreeGrafter"/>
</dbReference>
<sequence length="5051" mass="559696">MRSEPTHHAAASALAAAMIAELETDETFLSLHVQNVSLCNALQSLLMEYSISRSPCILQYVLDLPPGLDLHRLKAAWSCVVASCEILRTRIFSTVKGAIQTVVKESSSWDCDNSLQAYLSRDLKIPMGYGSPLSRWGIIGEQKEATERFMVLSLHQSIHDDRTVTVLLERLCREYEALGEGGGGLGRHVPQISLDGSFQPPTTDQDAKNESIPAWWKAEAVRDSLTGVDWVSQQVCASSVVEHEAMILGLNMSTPHLSQVLYSAWAITISTYAQASDVTFGTVVFHRDQSTYDGVGAESTSPEIALLPVRISVEQADTTMQLLDQVSKIDYSRESAEMPWTGPLASLLCIRDPVPKAFRCGDQTLSLFRPTTRKYPCPLVLECHGGQYLRVVGQFDESIFTTQRVRCLLQQFVHVVRQLSISSHSPRVQDVEVLSPEDKQQIWAWNGRPIPSVNRCLHHVFEEVAARHPSRIAVNAWDGVLTYQQLDEQSTRLAHQLQKIGVGPEIIVALYLDKSKQVPVSILGVQKAGGACLTFDTQQPVSRLRSILSDGGIGIMLADRSHVSLCESLVPRVICVDEEALKSLPQPLTLSEGALRTSNVQPFNRAFVLYTSGSTGTPKGIDVPHSAMCTSTLAFAQAFNVSSDSRIFQYSSYGFDASAGDMFLAVLHGACLCIPSEYDRVNRLEHSICHLKANWLCTTPSVLGLLDPDNVPCLETLAIGGEALPKNITLQWAPRLRFHTGYGPSETGVLASVLEVQNNQHPYSNVGRAMACHHWIVSSDDCNRLAPLGCPGELVIEGPTVSRGYLNRPELTARAFPRQPAWFDRQVGRLPSRFYRTGDIARHNDDGTLTFLGRRDAQIKYHGQRIEPGDIEFSINQHELVREAVVLYPSDGPYAGRLTAVVALDKDFLSSSSSDEAPLLIDPGMLQRQLEDVRTSTQTELPPYMWPIEWLLMSRPSLNMNGKLNRKEILNSVKRMAQEVSQTKQPPQDASHPLTLSQGPFIDESEHLSQGQQVLQIQCSAILQLHRSQVPMESTFVSLGGDSLTAIQLVTACRKKGVEIDVRDILRGVRLKDVPCSASGLSRAVVLAPQQPGPHTENCTQGIDMFDAFGLSPQSVFSISGIPSHDIQAIYPCLSMQQGILTSQSRDQTLYQTAHVFEITGRANQEAVWDMQTIISAWRMIIERHDALRAVFLELPTHTEPFAQVILRHPVVQVTQHSSKHEILSLPEEPFSDFKPPHRLRLAPAGKDAFVCKLEMSHAITDGSSMDLIFRDLVRVCAASNPLPEPVSKTGYGDYIRYLRNQDRDAGLEYWMKYLQRTETCHLKLPTSNHSSAPPKLQSYSIDIPMEQSILVELRRRSLTIADLLQLTWATVLRLYTDQREACFGYISSGRAVPVDGIRDAVGPFINLLTCRLAVDYEQTPAQLMLTQKDDFISSIPHQHVSLGDIWHAVGISGVGPFNTLISILNATGPELDIETKVTLKSLEVYDPTEYDLTVTSYLSPGLVTVRFDYWKDKASSDSINRLAHTFRHVFQKAGSTLDSPLNSLSLISDMDFRQIVDWNSNTPLAVEKCIHEVISSRSSTAPQSPALCSWDGELTYREMNAISDTFAQSLRSMGVREEVAVPLCFPKSFWAVVAMIAILKAGGAIVPLDPSHPISRRLEICRQVKAQMILVPSDGSIQAEWSESQLRMVEISHLRYQQLLTEKLTGAGCLQIGNISPSSPAHSAYIVFTSGTTGVPKGIVTEHGAFCSGVAARAQAIMRSSKTRTLQFASFAFDTCLEDILTTLMQGGCVCLPSEQERLSDIPGAMRRMNVNTAELTPSVARLLQPKDVPSLETLIVGGEQVTADLIMQWAEAVTLINSYGPAECSVTSVVSPPYELEARDRHASNIGFGVGALTWVVDSQNPNQLVPIGAVGELLLEGPVLAREYHDRQDLTDANFITDPAWTRQSQPRSPRRFYRTGDLVQYAPDGSLICLGRRDDQIKLHGQRIELDEVDSCLQLHYPERRLIVAFFSMSLQPWQTETDFNILPLSGSIREEIINLQMQVASSLPIYMRPSLYIPASRIPTNTAGKKDRATLAKAVQTLSESQYLDYSLTSASGHHRPETPEQRMLQSLWSQLLKLPPQRIGIHDDFFQIGGDSILAMKLSSLVGKRETVLSVADVFRDPTLREMAARLTGISHSHPPSALSKLVDRDPTPFSLLPCSWPDEALEEEIATVCQVPRDNIEDVYPCSAVQEGLMALSMRQKDAYTARLVYSIPPGTSLARLQYAWQLVASKHSLLRTRIMLSRRFGTLQVVLRTEDADKDTVAWNNTHCSDLQSFLEEDKGVPMTYGSTLSRYATVTTPDQARFFVWTVHHALYDGWLLPTIMRRAAEAYLAQESAAAWSIVPFRCFIAYLETRDRSASEGYWTNKLDGFRQVEFPARNMGSKKERRDMSKVYHRIRLGRRPSRRFTTAIILRAAWAFLISKYSESDDVSFGVTLSGRTAPVEGIASIAGPTLTTVPVRVRIDSEQSVVEFLRNMQSQATEMMPHEHTGLQSIRKLSQGCLEACDFQNLLVIQPAEEMTESTAEQSVFGQPVDEAAANSHFHTYPLVLSCTFSEHEVDLEVIFDPTTISPAQAERLALHFDAIFQTFWLFDKGVTVGQVEMITRQDREQIQTWNKEQPQPQSRLVHEVIEEQVLLHPDSEAVHAWDGSLTYRDLLRYSSQLARTLQMEYHVGPERLVPLLFEKSVWAVVAMLGVMMAGGGFVPLDVSHPLDRMNDIVAQCNADLALVSSETSGTPLCTASKLIVSENMFRGLDAGGHETDQYSTKIPDVRPAHYFPGLQPQFLDTFKQEPRDQTSQRTSSPQDSSPRTPVSFSWHSAGPETPLAFDMLTPGSNISGRAAQPDDSDLTESDRVQPQNVVYVIFTSGSTGKPKGVVIQHDQFCSGVLGPRQEALLRSEQSRVLQFASFSFDTSLEDIITTLFFGGCVCIPSEDDRMNDIAGFINKSKVNTAHITPSFANTLSPQLVPGLKYLRLGGERMTPTHIDKWAPALELRNVYGPTETCITATCSGTVTTASDPIDIGRGVAALTWIVNPDNHHQLTPVGLVGELLVEGPLLARGYLGDINKTNASFITDPTWARTPENQKSPRRFYKTGDLVRYSEAGTLLYIGRKDTQVKIYGQRIEIGEIEDHLKKALLPQTIEMAVEVTSLQADTLQRKVLVAFLCLDDSFNKDGAVLMSLTPAVKKRVQDLTSKLVLCLSKTLPAYMIPSRYVPLRSMPRTLAGKADRRKLQHLLNSMSTEDLLAYSLEGGEKQPVESETEFQLQKLWAEVLSVDKIMIGSHDSFFRLGGDSITAIRLAAALRDEGMLLTVGDIFNHPELRHMAAQIDARGQGTKPVPGATPGAHEDLHPFGLLAPSPTLLFDLSKVWDIPEDTVQDVYPCTPLQIEMLAAEGRHSQSTYGSQAAYDLPLDIDLDRFKHAVETVFRQNDILRTRIVYLEPHGTVQVVTKDGGLRWEYEDGIDQVLTQGYSFGLGTSLVRVALCPYSHESAGWTFVLTMHHSLYDGWSLSLILQQVNEVYQFGSLSSQGPRPRFRDFIGHLQSLDPDHSSQYWASILTQSSGSSDLPSQNGTVEELDSVEEYHYHMPRLEREGSRLEVTPAIVLRAAWALVITAYTGNSDVRFGLSVAGRNVPVKDIDQMVGPTLATIPCRLQINQDWTVEDFLNHVNQSMIAAIPHEHFGLQRIAKLGPDCSRCCDFNSLLVVQPQIPAKTLGIFASSRSPNPISRGNDQPYPVVVECDMQEAGGWKVHAFYRKAFISASSLQRIVYLMQHLVEQLYLSPNMRLADLSLVSPTDFGLIASWNTSVPTPVDTTMSEMLYNSTKQHADLPAIHAWDDALTYSQLVEQFQRLSHYLRLCGVQRGSFVPVVMPKSALYIISVLAVISEGAAFVPIDATSTPRERMMKILEQCTATVVIASTASASDILESGRLRVLRISHQLLRRLPDGPPAGLSRAEADDPLYCVFTSGTTGSPKGVVVTHGAYASSTAAKQKAFELDETTRVLQFSSNAFDASIDDIFISLLSGSCLCVPSEAERRDNLSQFIVDTQVNYAAMTPTVARTLDVQKVSQCLTKLRLGGEKLTSADLTDWVGVGVNLKSLYGPTESCVCCSASSSLLPEKTHPANIGRGLACRTWIVDVHNPDRLAPIGAVGELVIEGPALAKEYLHDLERTLRAFIHLPLWLPSIGGSSPSKSKGYKTGDLVRYSEDGSLIYVGRKDTQVKLRGMRLELEEVQHALRDLNLPGVQDLVVEILPQSIAPDILAADILMLAILSNQHRGEEHHLDAIRGSLTNRLPEYMIPTHLLLLDSLPTSSSGKTDRLEVRRLAVEQLRQQKQQQQQCSNPNDRGKMGFQGVEAPMDIFRTLQSIWADILQHDLLSIGPNANFFQLGGDSILVMRLVANARVHSIDISSADVHQLQTLSAIVAKARLRVIPPHQSISPADDINVTSNHTTPDLRLISLELGIPEGDIEKVLKATDFQSYCLAQTFSPSRGWLNFFSYDLHGSIDVKQLEYACHALVQRHEILRARFVALHGCIQQVIPRYRAEDVHFQVHEGLSEMHSPGPLASLVYNDPAPSLNDGLVRFVLHIVHPCHIRLTMRISHAQYDGLSMPIILNDLDALYNGIALAPPARFSEYVEESERLLSQNEHAQQFWCQLLQGSQVTPIVVRSKLSSHSLQKDCPLDQTAIRTIRLSRSASGASITPATIIKAAWALVLGRLSQHQDVVFGHLTSTRPSLDHLPAIHEVVGPCLNVLPVRVQLQPTTARRELLDAIQQQYIGALPHSMLGFREIIDHCTQWPPCTRLSSILQYQNLHQDLDRVLLGGATGSLEAYVPASDAADLWMMVTPTDDCGAERLHEVKLSYSAATIPSSLADRILDEFDDAISFLQAPHASDDGIRLHTYFDQTAPEFPPPLPIDRQLAETDLPPRAAIIAAVKGIWEQVFGAQVHREDTKARKEECRAMLHTPFGPDPVSAAQLSLLFRQAGVEISPAEAAEYPTIFQQSLLWGYKMREGKSLI</sequence>
<keyword evidence="2" id="KW-0597">Phosphoprotein</keyword>
<feature type="domain" description="Carrier" evidence="7">
    <location>
        <begin position="2101"/>
        <end position="2177"/>
    </location>
</feature>
<dbReference type="PROSITE" id="PS00455">
    <property type="entry name" value="AMP_BINDING"/>
    <property type="match status" value="3"/>
</dbReference>
<dbReference type="CDD" id="cd05918">
    <property type="entry name" value="A_NRPS_SidN3_like"/>
    <property type="match status" value="4"/>
</dbReference>
<feature type="compositionally biased region" description="Polar residues" evidence="6">
    <location>
        <begin position="2838"/>
        <end position="2857"/>
    </location>
</feature>
<dbReference type="Gene3D" id="3.30.559.30">
    <property type="entry name" value="Nonribosomal peptide synthetase, condensation domain"/>
    <property type="match status" value="5"/>
</dbReference>
<feature type="domain" description="Carrier" evidence="7">
    <location>
        <begin position="3295"/>
        <end position="3371"/>
    </location>
</feature>
<reference evidence="8 9" key="1">
    <citation type="submission" date="2018-02" db="EMBL/GenBank/DDBJ databases">
        <title>The genomes of Aspergillus section Nigri reveals drivers in fungal speciation.</title>
        <authorList>
            <consortium name="DOE Joint Genome Institute"/>
            <person name="Vesth T.C."/>
            <person name="Nybo J."/>
            <person name="Theobald S."/>
            <person name="Brandl J."/>
            <person name="Frisvad J.C."/>
            <person name="Nielsen K.F."/>
            <person name="Lyhne E.K."/>
            <person name="Kogle M.E."/>
            <person name="Kuo A."/>
            <person name="Riley R."/>
            <person name="Clum A."/>
            <person name="Nolan M."/>
            <person name="Lipzen A."/>
            <person name="Salamov A."/>
            <person name="Henrissat B."/>
            <person name="Wiebenga A."/>
            <person name="De vries R.P."/>
            <person name="Grigoriev I.V."/>
            <person name="Mortensen U.H."/>
            <person name="Andersen M.R."/>
            <person name="Baker S.E."/>
        </authorList>
    </citation>
    <scope>NUCLEOTIDE SEQUENCE [LARGE SCALE GENOMIC DNA]</scope>
    <source>
        <strain evidence="8 9">CBS 114.80</strain>
    </source>
</reference>
<feature type="domain" description="Carrier" evidence="7">
    <location>
        <begin position="1006"/>
        <end position="1082"/>
    </location>
</feature>
<keyword evidence="4" id="KW-0843">Virulence</keyword>
<dbReference type="PROSITE" id="PS50075">
    <property type="entry name" value="CARRIER"/>
    <property type="match status" value="4"/>
</dbReference>
<dbReference type="InterPro" id="IPR009081">
    <property type="entry name" value="PP-bd_ACP"/>
</dbReference>
<accession>A0A2V5INV7</accession>
<evidence type="ECO:0000256" key="2">
    <source>
        <dbReference type="ARBA" id="ARBA00022553"/>
    </source>
</evidence>
<dbReference type="Gene3D" id="1.10.1200.10">
    <property type="entry name" value="ACP-like"/>
    <property type="match status" value="4"/>
</dbReference>
<dbReference type="FunFam" id="1.10.1200.10:FF:000005">
    <property type="entry name" value="Nonribosomal peptide synthetase 1"/>
    <property type="match status" value="2"/>
</dbReference>
<dbReference type="NCBIfam" id="TIGR01733">
    <property type="entry name" value="AA-adenyl-dom"/>
    <property type="match status" value="3"/>
</dbReference>
<dbReference type="Gene3D" id="3.40.50.12780">
    <property type="entry name" value="N-terminal domain of ligase-like"/>
    <property type="match status" value="5"/>
</dbReference>
<dbReference type="Pfam" id="PF00668">
    <property type="entry name" value="Condensation"/>
    <property type="match status" value="4"/>
</dbReference>
<dbReference type="Gene3D" id="3.30.300.30">
    <property type="match status" value="4"/>
</dbReference>
<dbReference type="Proteomes" id="UP000248817">
    <property type="component" value="Unassembled WGS sequence"/>
</dbReference>
<dbReference type="GO" id="GO:0005737">
    <property type="term" value="C:cytoplasm"/>
    <property type="evidence" value="ECO:0007669"/>
    <property type="project" value="TreeGrafter"/>
</dbReference>
<dbReference type="InterPro" id="IPR036736">
    <property type="entry name" value="ACP-like_sf"/>
</dbReference>
<dbReference type="SUPFAM" id="SSF47336">
    <property type="entry name" value="ACP-like"/>
    <property type="match status" value="4"/>
</dbReference>
<dbReference type="PROSITE" id="PS00012">
    <property type="entry name" value="PHOSPHOPANTETHEINE"/>
    <property type="match status" value="3"/>
</dbReference>
<evidence type="ECO:0000313" key="8">
    <source>
        <dbReference type="EMBL" id="PYI35753.1"/>
    </source>
</evidence>
<dbReference type="GO" id="GO:0031177">
    <property type="term" value="F:phosphopantetheine binding"/>
    <property type="evidence" value="ECO:0007669"/>
    <property type="project" value="InterPro"/>
</dbReference>
<evidence type="ECO:0000256" key="5">
    <source>
        <dbReference type="ARBA" id="ARBA00029454"/>
    </source>
</evidence>
<keyword evidence="1" id="KW-0596">Phosphopantetheine</keyword>
<gene>
    <name evidence="8" type="ORF">BP00DRAFT_442540</name>
</gene>
<feature type="domain" description="Carrier" evidence="7">
    <location>
        <begin position="4391"/>
        <end position="4467"/>
    </location>
</feature>
<dbReference type="FunFam" id="3.30.559.30:FF:000003">
    <property type="entry name" value="Nonribosomal peptide synthase SidD"/>
    <property type="match status" value="2"/>
</dbReference>
<keyword evidence="9" id="KW-1185">Reference proteome</keyword>